<name>J3Z5E3_9ENTR</name>
<dbReference type="EMBL" id="CP003547">
    <property type="protein sequence ID" value="AFP85549.1"/>
    <property type="molecule type" value="Genomic_DNA"/>
</dbReference>
<organism evidence="8 9">
    <name type="scientific">secondary endosymbiont of Heteropsylla cubana</name>
    <dbReference type="NCBI Taxonomy" id="134287"/>
    <lineage>
        <taxon>Bacteria</taxon>
        <taxon>Pseudomonadati</taxon>
        <taxon>Pseudomonadota</taxon>
        <taxon>Gammaproteobacteria</taxon>
        <taxon>Enterobacterales</taxon>
        <taxon>Enterobacteriaceae</taxon>
        <taxon>aphid secondary symbionts</taxon>
    </lineage>
</organism>
<evidence type="ECO:0000313" key="9">
    <source>
        <dbReference type="Proteomes" id="UP000003937"/>
    </source>
</evidence>
<dbReference type="HAMAP" id="MF_00014">
    <property type="entry name" value="Ribosome_mat_RimM"/>
    <property type="match status" value="1"/>
</dbReference>
<accession>J3Z5E3</accession>
<sequence>MSKKLYVSSPPKQVTIGKTGSAYGINGWIRVFSFTEKDISIFDYQPWILQKSNFCHVMNLENWKHHNQGFIVKVKNIDDRDAARMLTNYKIIIDSSNLPVLDKGEYYWNDLLGCQVINLLGNQLGKVVSIIETGSNDVLVVQDNLKDVFSMQKQLIPFLPNKVIKSIDLNKKIINVEWNFNV</sequence>
<reference evidence="8 9" key="1">
    <citation type="journal article" date="2012" name="Mol. Biol. Evol.">
        <title>Genome reduction and co-evolution between the primary and secondary bacterial symbionts of psyllids.</title>
        <authorList>
            <person name="Sloan D.B."/>
            <person name="Moran N.A."/>
        </authorList>
    </citation>
    <scope>NUCLEOTIDE SEQUENCE [LARGE SCALE GENOMIC DNA]</scope>
    <source>
        <strain evidence="8">Hcub_S</strain>
    </source>
</reference>
<dbReference type="Gene3D" id="2.40.30.60">
    <property type="entry name" value="RimM"/>
    <property type="match status" value="1"/>
</dbReference>
<dbReference type="InterPro" id="IPR036976">
    <property type="entry name" value="RimM_N_sf"/>
</dbReference>
<dbReference type="InterPro" id="IPR056792">
    <property type="entry name" value="PRC_RimM"/>
</dbReference>
<dbReference type="GO" id="GO:0005840">
    <property type="term" value="C:ribosome"/>
    <property type="evidence" value="ECO:0007669"/>
    <property type="project" value="InterPro"/>
</dbReference>
<dbReference type="Gene3D" id="2.30.30.240">
    <property type="entry name" value="PRC-barrel domain"/>
    <property type="match status" value="1"/>
</dbReference>
<dbReference type="PANTHER" id="PTHR33692:SF1">
    <property type="entry name" value="RIBOSOME MATURATION FACTOR RIMM"/>
    <property type="match status" value="1"/>
</dbReference>
<keyword evidence="9" id="KW-1185">Reference proteome</keyword>
<dbReference type="RefSeq" id="WP_014888846.1">
    <property type="nucleotide sequence ID" value="NC_018420.1"/>
</dbReference>
<evidence type="ECO:0000259" key="6">
    <source>
        <dbReference type="Pfam" id="PF01782"/>
    </source>
</evidence>
<evidence type="ECO:0000256" key="1">
    <source>
        <dbReference type="ARBA" id="ARBA00022490"/>
    </source>
</evidence>
<dbReference type="GO" id="GO:0005737">
    <property type="term" value="C:cytoplasm"/>
    <property type="evidence" value="ECO:0007669"/>
    <property type="project" value="UniProtKB-SubCell"/>
</dbReference>
<evidence type="ECO:0000256" key="3">
    <source>
        <dbReference type="ARBA" id="ARBA00022552"/>
    </source>
</evidence>
<keyword evidence="2 5" id="KW-0690">Ribosome biogenesis</keyword>
<dbReference type="SUPFAM" id="SSF50447">
    <property type="entry name" value="Translation proteins"/>
    <property type="match status" value="1"/>
</dbReference>
<dbReference type="InterPro" id="IPR011033">
    <property type="entry name" value="PRC_barrel-like_sf"/>
</dbReference>
<dbReference type="GO" id="GO:0043022">
    <property type="term" value="F:ribosome binding"/>
    <property type="evidence" value="ECO:0007669"/>
    <property type="project" value="InterPro"/>
</dbReference>
<evidence type="ECO:0000256" key="2">
    <source>
        <dbReference type="ARBA" id="ARBA00022517"/>
    </source>
</evidence>
<comment type="domain">
    <text evidence="5">The PRC barrel domain binds ribosomal protein uS19.</text>
</comment>
<dbReference type="GO" id="GO:0042274">
    <property type="term" value="P:ribosomal small subunit biogenesis"/>
    <property type="evidence" value="ECO:0007669"/>
    <property type="project" value="UniProtKB-UniRule"/>
</dbReference>
<dbReference type="GO" id="GO:0006364">
    <property type="term" value="P:rRNA processing"/>
    <property type="evidence" value="ECO:0007669"/>
    <property type="project" value="UniProtKB-UniRule"/>
</dbReference>
<dbReference type="InterPro" id="IPR009000">
    <property type="entry name" value="Transl_B-barrel_sf"/>
</dbReference>
<proteinExistence type="inferred from homology"/>
<protein>
    <recommendedName>
        <fullName evidence="5">Ribosome maturation factor RimM</fullName>
    </recommendedName>
</protein>
<dbReference type="STRING" id="134287.A35E_00240"/>
<dbReference type="Proteomes" id="UP000003937">
    <property type="component" value="Chromosome"/>
</dbReference>
<comment type="function">
    <text evidence="5">An accessory protein needed during the final step in the assembly of 30S ribosomal subunit, possibly for assembly of the head region. Essential for efficient processing of 16S rRNA. May be needed both before and after RbfA during the maturation of 16S rRNA. It has affinity for free ribosomal 30S subunits but not for 70S ribosomes.</text>
</comment>
<dbReference type="KEGG" id="sehc:A35E_00240"/>
<dbReference type="PANTHER" id="PTHR33692">
    <property type="entry name" value="RIBOSOME MATURATION FACTOR RIMM"/>
    <property type="match status" value="1"/>
</dbReference>
<dbReference type="AlphaFoldDB" id="J3Z5E3"/>
<dbReference type="Pfam" id="PF01782">
    <property type="entry name" value="RimM"/>
    <property type="match status" value="1"/>
</dbReference>
<dbReference type="SUPFAM" id="SSF50346">
    <property type="entry name" value="PRC-barrel domain"/>
    <property type="match status" value="1"/>
</dbReference>
<feature type="domain" description="Ribosome maturation factor RimM PRC barrel" evidence="7">
    <location>
        <begin position="108"/>
        <end position="178"/>
    </location>
</feature>
<comment type="similarity">
    <text evidence="5">Belongs to the RimM family.</text>
</comment>
<keyword evidence="3 5" id="KW-0698">rRNA processing</keyword>
<keyword evidence="1 5" id="KW-0963">Cytoplasm</keyword>
<dbReference type="OrthoDB" id="9783509at2"/>
<dbReference type="PATRIC" id="fig|134287.3.peg.232"/>
<comment type="subcellular location">
    <subcellularLocation>
        <location evidence="5">Cytoplasm</location>
    </subcellularLocation>
</comment>
<dbReference type="NCBIfam" id="TIGR02273">
    <property type="entry name" value="16S_RimM"/>
    <property type="match status" value="1"/>
</dbReference>
<dbReference type="HOGENOM" id="CLU_077636_1_0_6"/>
<evidence type="ECO:0000256" key="4">
    <source>
        <dbReference type="ARBA" id="ARBA00023186"/>
    </source>
</evidence>
<evidence type="ECO:0000256" key="5">
    <source>
        <dbReference type="HAMAP-Rule" id="MF_00014"/>
    </source>
</evidence>
<gene>
    <name evidence="5" type="primary">rimM</name>
    <name evidence="8" type="ORF">A35E_00240</name>
</gene>
<comment type="subunit">
    <text evidence="5">Binds ribosomal protein uS19.</text>
</comment>
<dbReference type="InterPro" id="IPR002676">
    <property type="entry name" value="RimM_N"/>
</dbReference>
<feature type="domain" description="RimM N-terminal" evidence="6">
    <location>
        <begin position="16"/>
        <end position="96"/>
    </location>
</feature>
<dbReference type="InterPro" id="IPR011961">
    <property type="entry name" value="RimM"/>
</dbReference>
<dbReference type="Pfam" id="PF24986">
    <property type="entry name" value="PRC_RimM"/>
    <property type="match status" value="1"/>
</dbReference>
<keyword evidence="4 5" id="KW-0143">Chaperone</keyword>
<evidence type="ECO:0000259" key="7">
    <source>
        <dbReference type="Pfam" id="PF24986"/>
    </source>
</evidence>
<evidence type="ECO:0000313" key="8">
    <source>
        <dbReference type="EMBL" id="AFP85549.1"/>
    </source>
</evidence>